<sequence length="434" mass="46513">MPGRRSHALLYKDAGEDQSLLSLLNIPLLGSLVGGNDDSRSDNGRLIRRSVLAGLLFLLIFGLLLEDHAPDLLETAADGSEEARRDPGDGAIDVENGHTNLASNGAEPRIWEETDKDSHGQGQHGEHDTNGPLDTVDGVGRDAEGLLAHKDDGNLCADHDTVDADEEGVALNAFENVELVVKTTVVELVEDLHPDKRVEDHSVKLKLLLRVAGVVSEDAGASKVQDQCRRELEDGLADDHLPHVEGDERSRLALRLAIEDLLGRRVGGKSKGSKCVHDEVDPKELHSSKDRLHLGTFGDGDDDDRNGDNQDIHKGRALVGSVAGVCIELGDEAEEQDKEQEGGRGETKLRNGHGEALQLLLQGGRVHLSANRHHDLAKARVGADGGDDEGTHTLKNLGAGDDEGVEILRGVASLQQVEGLFTGRLLESIRLAGS</sequence>
<accession>A0A0G4N1E7</accession>
<feature type="region of interest" description="Disordered" evidence="1">
    <location>
        <begin position="331"/>
        <end position="351"/>
    </location>
</feature>
<feature type="compositionally biased region" description="Basic and acidic residues" evidence="1">
    <location>
        <begin position="109"/>
        <end position="129"/>
    </location>
</feature>
<name>A0A0G4N1E7_VERLO</name>
<feature type="compositionally biased region" description="Basic and acidic residues" evidence="1">
    <location>
        <begin position="275"/>
        <end position="293"/>
    </location>
</feature>
<gene>
    <name evidence="2" type="ORF">BN1708_008135</name>
</gene>
<evidence type="ECO:0000256" key="1">
    <source>
        <dbReference type="SAM" id="MobiDB-lite"/>
    </source>
</evidence>
<dbReference type="Proteomes" id="UP000044602">
    <property type="component" value="Unassembled WGS sequence"/>
</dbReference>
<evidence type="ECO:0000313" key="2">
    <source>
        <dbReference type="EMBL" id="CRK40199.1"/>
    </source>
</evidence>
<reference evidence="2 3" key="1">
    <citation type="submission" date="2015-05" db="EMBL/GenBank/DDBJ databases">
        <authorList>
            <person name="Wang D.B."/>
            <person name="Wang M."/>
        </authorList>
    </citation>
    <scope>NUCLEOTIDE SEQUENCE [LARGE SCALE GENOMIC DNA]</scope>
    <source>
        <strain evidence="2">VL1</strain>
    </source>
</reference>
<protein>
    <submittedName>
        <fullName evidence="2">Uncharacterized protein</fullName>
    </submittedName>
</protein>
<dbReference type="EMBL" id="CVQH01026194">
    <property type="protein sequence ID" value="CRK40199.1"/>
    <property type="molecule type" value="Genomic_DNA"/>
</dbReference>
<feature type="compositionally biased region" description="Basic and acidic residues" evidence="1">
    <location>
        <begin position="339"/>
        <end position="351"/>
    </location>
</feature>
<dbReference type="AlphaFoldDB" id="A0A0G4N1E7"/>
<feature type="region of interest" description="Disordered" evidence="1">
    <location>
        <begin position="78"/>
        <end position="139"/>
    </location>
</feature>
<evidence type="ECO:0000313" key="3">
    <source>
        <dbReference type="Proteomes" id="UP000044602"/>
    </source>
</evidence>
<keyword evidence="3" id="KW-1185">Reference proteome</keyword>
<feature type="region of interest" description="Disordered" evidence="1">
    <location>
        <begin position="267"/>
        <end position="314"/>
    </location>
</feature>
<proteinExistence type="predicted"/>
<organism evidence="2 3">
    <name type="scientific">Verticillium longisporum</name>
    <name type="common">Verticillium dahliae var. longisporum</name>
    <dbReference type="NCBI Taxonomy" id="100787"/>
    <lineage>
        <taxon>Eukaryota</taxon>
        <taxon>Fungi</taxon>
        <taxon>Dikarya</taxon>
        <taxon>Ascomycota</taxon>
        <taxon>Pezizomycotina</taxon>
        <taxon>Sordariomycetes</taxon>
        <taxon>Hypocreomycetidae</taxon>
        <taxon>Glomerellales</taxon>
        <taxon>Plectosphaerellaceae</taxon>
        <taxon>Verticillium</taxon>
    </lineage>
</organism>